<dbReference type="PANTHER" id="PTHR42796">
    <property type="entry name" value="FUMARYLACETOACETATE HYDROLASE DOMAIN-CONTAINING PROTEIN 2A-RELATED"/>
    <property type="match status" value="1"/>
</dbReference>
<gene>
    <name evidence="4" type="ORF">GCM10007924_20610</name>
</gene>
<evidence type="ECO:0000313" key="4">
    <source>
        <dbReference type="EMBL" id="GLQ06840.1"/>
    </source>
</evidence>
<dbReference type="InterPro" id="IPR011234">
    <property type="entry name" value="Fumarylacetoacetase-like_C"/>
</dbReference>
<reference evidence="4" key="2">
    <citation type="submission" date="2023-01" db="EMBL/GenBank/DDBJ databases">
        <title>Draft genome sequence of Sneathiella chinensis strain NBRC 103408.</title>
        <authorList>
            <person name="Sun Q."/>
            <person name="Mori K."/>
        </authorList>
    </citation>
    <scope>NUCLEOTIDE SEQUENCE</scope>
    <source>
        <strain evidence="4">NBRC 103408</strain>
    </source>
</reference>
<accession>A0ABQ5U3V1</accession>
<reference evidence="4" key="1">
    <citation type="journal article" date="2014" name="Int. J. Syst. Evol. Microbiol.">
        <title>Complete genome of a new Firmicutes species belonging to the dominant human colonic microbiota ('Ruminococcus bicirculans') reveals two chromosomes and a selective capacity to utilize plant glucans.</title>
        <authorList>
            <consortium name="NISC Comparative Sequencing Program"/>
            <person name="Wegmann U."/>
            <person name="Louis P."/>
            <person name="Goesmann A."/>
            <person name="Henrissat B."/>
            <person name="Duncan S.H."/>
            <person name="Flint H.J."/>
        </authorList>
    </citation>
    <scope>NUCLEOTIDE SEQUENCE</scope>
    <source>
        <strain evidence="4">NBRC 103408</strain>
    </source>
</reference>
<organism evidence="4 5">
    <name type="scientific">Sneathiella chinensis</name>
    <dbReference type="NCBI Taxonomy" id="349750"/>
    <lineage>
        <taxon>Bacteria</taxon>
        <taxon>Pseudomonadati</taxon>
        <taxon>Pseudomonadota</taxon>
        <taxon>Alphaproteobacteria</taxon>
        <taxon>Sneathiellales</taxon>
        <taxon>Sneathiellaceae</taxon>
        <taxon>Sneathiella</taxon>
    </lineage>
</organism>
<evidence type="ECO:0000256" key="2">
    <source>
        <dbReference type="ARBA" id="ARBA00022723"/>
    </source>
</evidence>
<feature type="domain" description="Fumarylacetoacetase-like C-terminal" evidence="3">
    <location>
        <begin position="91"/>
        <end position="304"/>
    </location>
</feature>
<dbReference type="Proteomes" id="UP001161409">
    <property type="component" value="Unassembled WGS sequence"/>
</dbReference>
<dbReference type="EMBL" id="BSNF01000008">
    <property type="protein sequence ID" value="GLQ06840.1"/>
    <property type="molecule type" value="Genomic_DNA"/>
</dbReference>
<protein>
    <recommendedName>
        <fullName evidence="3">Fumarylacetoacetase-like C-terminal domain-containing protein</fullName>
    </recommendedName>
</protein>
<name>A0ABQ5U3V1_9PROT</name>
<dbReference type="SUPFAM" id="SSF56529">
    <property type="entry name" value="FAH"/>
    <property type="match status" value="1"/>
</dbReference>
<evidence type="ECO:0000313" key="5">
    <source>
        <dbReference type="Proteomes" id="UP001161409"/>
    </source>
</evidence>
<dbReference type="InterPro" id="IPR036663">
    <property type="entry name" value="Fumarylacetoacetase_C_sf"/>
</dbReference>
<proteinExistence type="inferred from homology"/>
<keyword evidence="2" id="KW-0479">Metal-binding</keyword>
<dbReference type="InterPro" id="IPR051121">
    <property type="entry name" value="FAH"/>
</dbReference>
<dbReference type="Pfam" id="PF01557">
    <property type="entry name" value="FAA_hydrolase"/>
    <property type="match status" value="1"/>
</dbReference>
<dbReference type="PANTHER" id="PTHR42796:SF4">
    <property type="entry name" value="FUMARYLACETOACETATE HYDROLASE DOMAIN-CONTAINING PROTEIN 2A"/>
    <property type="match status" value="1"/>
</dbReference>
<evidence type="ECO:0000256" key="1">
    <source>
        <dbReference type="ARBA" id="ARBA00010211"/>
    </source>
</evidence>
<sequence>MHASTRYALCTIETPTGSAPAIMVADKIWELAEVAPNLDLAQGGLMALFEDWEASSKHLSALAGDLAKGNHGVGVKAASLTFQTPLQFPPKIICAGTNYIDHIEAVGYSSFSKEDNIPAMFMKPPRTALVGPGKTVRFPTGSTQFDWEIELGVVIGKEVPAGSKISSNLDMVAGYMTTLDMSARDFQRNPKHFAKSDLFMGKAFDSSAPAGPYFVPADFIDDPQNLTMKLWRNGKIEQDSNTSKMIWSVRELLEIATANISLEPGDLLLTGTPAGTGIESGIYADVGDVIEAEIENLGQLRVQIYAAE</sequence>
<evidence type="ECO:0000259" key="3">
    <source>
        <dbReference type="Pfam" id="PF01557"/>
    </source>
</evidence>
<comment type="caution">
    <text evidence="4">The sequence shown here is derived from an EMBL/GenBank/DDBJ whole genome shotgun (WGS) entry which is preliminary data.</text>
</comment>
<dbReference type="Gene3D" id="3.90.850.10">
    <property type="entry name" value="Fumarylacetoacetase-like, C-terminal domain"/>
    <property type="match status" value="1"/>
</dbReference>
<dbReference type="RefSeq" id="WP_169560941.1">
    <property type="nucleotide sequence ID" value="NZ_BSNF01000008.1"/>
</dbReference>
<comment type="similarity">
    <text evidence="1">Belongs to the FAH family.</text>
</comment>
<keyword evidence="5" id="KW-1185">Reference proteome</keyword>